<comment type="similarity">
    <text evidence="1">Belongs to the DinB family.</text>
</comment>
<feature type="binding site" evidence="3">
    <location>
        <position position="139"/>
    </location>
    <ligand>
        <name>a divalent metal cation</name>
        <dbReference type="ChEBI" id="CHEBI:60240"/>
    </ligand>
</feature>
<dbReference type="RefSeq" id="WP_111984955.1">
    <property type="nucleotide sequence ID" value="NZ_NFZS01000007.1"/>
</dbReference>
<dbReference type="PANTHER" id="PTHR37302:SF1">
    <property type="entry name" value="PROTEIN DINB"/>
    <property type="match status" value="1"/>
</dbReference>
<evidence type="ECO:0000313" key="5">
    <source>
        <dbReference type="Proteomes" id="UP000248926"/>
    </source>
</evidence>
<keyword evidence="2 3" id="KW-0479">Metal-binding</keyword>
<name>A0A328P1D4_9GAMM</name>
<evidence type="ECO:0000256" key="2">
    <source>
        <dbReference type="ARBA" id="ARBA00022723"/>
    </source>
</evidence>
<dbReference type="InterPro" id="IPR007837">
    <property type="entry name" value="DinB"/>
</dbReference>
<sequence>MDLKTYFRRLADYHAWATRRLLDAHLAGLSDEQWRRDAGLFFRSVHGTLNHLLVAEHIWYGRFAEQRSLQLPLDTELHADRGELCEALLAAVDRWGRWIDTLAPARFDGALAYTRNQGIPVEVPFAPTLGHVFNHGTHHRGQLSAALTSMGFAAPELDWVYQLREATAAR</sequence>
<evidence type="ECO:0000256" key="1">
    <source>
        <dbReference type="ARBA" id="ARBA00008635"/>
    </source>
</evidence>
<dbReference type="Gene3D" id="1.20.120.450">
    <property type="entry name" value="dinb family like domain"/>
    <property type="match status" value="1"/>
</dbReference>
<feature type="binding site" evidence="3">
    <location>
        <position position="135"/>
    </location>
    <ligand>
        <name>a divalent metal cation</name>
        <dbReference type="ChEBI" id="CHEBI:60240"/>
    </ligand>
</feature>
<organism evidence="4 5">
    <name type="scientific">Dyella jiangningensis</name>
    <dbReference type="NCBI Taxonomy" id="1379159"/>
    <lineage>
        <taxon>Bacteria</taxon>
        <taxon>Pseudomonadati</taxon>
        <taxon>Pseudomonadota</taxon>
        <taxon>Gammaproteobacteria</taxon>
        <taxon>Lysobacterales</taxon>
        <taxon>Rhodanobacteraceae</taxon>
        <taxon>Dyella</taxon>
    </lineage>
</organism>
<dbReference type="EMBL" id="NFZS01000007">
    <property type="protein sequence ID" value="RAO74472.1"/>
    <property type="molecule type" value="Genomic_DNA"/>
</dbReference>
<dbReference type="OrthoDB" id="9807509at2"/>
<dbReference type="Pfam" id="PF05163">
    <property type="entry name" value="DinB"/>
    <property type="match status" value="1"/>
</dbReference>
<feature type="binding site" evidence="3">
    <location>
        <position position="51"/>
    </location>
    <ligand>
        <name>a divalent metal cation</name>
        <dbReference type="ChEBI" id="CHEBI:60240"/>
    </ligand>
</feature>
<dbReference type="AlphaFoldDB" id="A0A328P1D4"/>
<comment type="caution">
    <text evidence="4">The sequence shown here is derived from an EMBL/GenBank/DDBJ whole genome shotgun (WGS) entry which is preliminary data.</text>
</comment>
<evidence type="ECO:0000256" key="3">
    <source>
        <dbReference type="PIRSR" id="PIRSR607837-1"/>
    </source>
</evidence>
<protein>
    <submittedName>
        <fullName evidence="4">Damage-inducible protein DinB</fullName>
    </submittedName>
</protein>
<evidence type="ECO:0000313" key="4">
    <source>
        <dbReference type="EMBL" id="RAO74472.1"/>
    </source>
</evidence>
<gene>
    <name evidence="4" type="ORF">CA260_20580</name>
</gene>
<dbReference type="Proteomes" id="UP000248926">
    <property type="component" value="Unassembled WGS sequence"/>
</dbReference>
<dbReference type="InterPro" id="IPR034660">
    <property type="entry name" value="DinB/YfiT-like"/>
</dbReference>
<dbReference type="SUPFAM" id="SSF109854">
    <property type="entry name" value="DinB/YfiT-like putative metalloenzymes"/>
    <property type="match status" value="1"/>
</dbReference>
<keyword evidence="5" id="KW-1185">Reference proteome</keyword>
<dbReference type="PANTHER" id="PTHR37302">
    <property type="entry name" value="SLR1116 PROTEIN"/>
    <property type="match status" value="1"/>
</dbReference>
<proteinExistence type="inferred from homology"/>
<accession>A0A328P1D4</accession>
<dbReference type="GO" id="GO:0046872">
    <property type="term" value="F:metal ion binding"/>
    <property type="evidence" value="ECO:0007669"/>
    <property type="project" value="UniProtKB-KW"/>
</dbReference>
<reference evidence="4 5" key="1">
    <citation type="journal article" date="2018" name="Genet. Mol. Biol.">
        <title>The genome sequence of Dyella jiangningensis FCAV SCS01 from a lignocellulose-decomposing microbial consortium metagenome reveals potential for biotechnological applications.</title>
        <authorList>
            <person name="Desiderato J.G."/>
            <person name="Alvarenga D.O."/>
            <person name="Constancio M.T.L."/>
            <person name="Alves L.M.C."/>
            <person name="Varani A.M."/>
        </authorList>
    </citation>
    <scope>NUCLEOTIDE SEQUENCE [LARGE SCALE GENOMIC DNA]</scope>
    <source>
        <strain evidence="4 5">FCAV SCS01</strain>
    </source>
</reference>